<reference evidence="1 2" key="1">
    <citation type="submission" date="2020-02" db="EMBL/GenBank/DDBJ databases">
        <title>Draft genome sequence of Haematococcus lacustris strain NIES-144.</title>
        <authorList>
            <person name="Morimoto D."/>
            <person name="Nakagawa S."/>
            <person name="Yoshida T."/>
            <person name="Sawayama S."/>
        </authorList>
    </citation>
    <scope>NUCLEOTIDE SEQUENCE [LARGE SCALE GENOMIC DNA]</scope>
    <source>
        <strain evidence="1 2">NIES-144</strain>
    </source>
</reference>
<comment type="caution">
    <text evidence="1">The sequence shown here is derived from an EMBL/GenBank/DDBJ whole genome shotgun (WGS) entry which is preliminary data.</text>
</comment>
<gene>
    <name evidence="1" type="ORF">HaLaN_08364</name>
</gene>
<dbReference type="AlphaFoldDB" id="A0A699YSU0"/>
<evidence type="ECO:0000313" key="2">
    <source>
        <dbReference type="Proteomes" id="UP000485058"/>
    </source>
</evidence>
<sequence>MLRLGPERFTTGRRPVREHRGVGFMAGELSARGGFVPLMHLFPKESPGEGLRTIPWEATDLQMRAFVRTPAYQQAIAGHC</sequence>
<evidence type="ECO:0000313" key="1">
    <source>
        <dbReference type="EMBL" id="GFH12641.1"/>
    </source>
</evidence>
<protein>
    <submittedName>
        <fullName evidence="1">Uncharacterized protein</fullName>
    </submittedName>
</protein>
<proteinExistence type="predicted"/>
<keyword evidence="2" id="KW-1185">Reference proteome</keyword>
<accession>A0A699YSU0</accession>
<organism evidence="1 2">
    <name type="scientific">Haematococcus lacustris</name>
    <name type="common">Green alga</name>
    <name type="synonym">Haematococcus pluvialis</name>
    <dbReference type="NCBI Taxonomy" id="44745"/>
    <lineage>
        <taxon>Eukaryota</taxon>
        <taxon>Viridiplantae</taxon>
        <taxon>Chlorophyta</taxon>
        <taxon>core chlorophytes</taxon>
        <taxon>Chlorophyceae</taxon>
        <taxon>CS clade</taxon>
        <taxon>Chlamydomonadales</taxon>
        <taxon>Haematococcaceae</taxon>
        <taxon>Haematococcus</taxon>
    </lineage>
</organism>
<dbReference type="EMBL" id="BLLF01000525">
    <property type="protein sequence ID" value="GFH12641.1"/>
    <property type="molecule type" value="Genomic_DNA"/>
</dbReference>
<name>A0A699YSU0_HAELA</name>
<dbReference type="Proteomes" id="UP000485058">
    <property type="component" value="Unassembled WGS sequence"/>
</dbReference>